<feature type="region of interest" description="Disordered" evidence="1">
    <location>
        <begin position="126"/>
        <end position="145"/>
    </location>
</feature>
<organism evidence="2 3">
    <name type="scientific">Venturia inaequalis</name>
    <name type="common">Apple scab fungus</name>
    <dbReference type="NCBI Taxonomy" id="5025"/>
    <lineage>
        <taxon>Eukaryota</taxon>
        <taxon>Fungi</taxon>
        <taxon>Dikarya</taxon>
        <taxon>Ascomycota</taxon>
        <taxon>Pezizomycotina</taxon>
        <taxon>Dothideomycetes</taxon>
        <taxon>Pleosporomycetidae</taxon>
        <taxon>Venturiales</taxon>
        <taxon>Venturiaceae</taxon>
        <taxon>Venturia</taxon>
    </lineage>
</organism>
<evidence type="ECO:0000313" key="3">
    <source>
        <dbReference type="Proteomes" id="UP000490939"/>
    </source>
</evidence>
<name>A0A8H3V331_VENIN</name>
<proteinExistence type="predicted"/>
<reference evidence="2 3" key="1">
    <citation type="submission" date="2019-07" db="EMBL/GenBank/DDBJ databases">
        <title>Venturia inaequalis Genome Resource.</title>
        <authorList>
            <person name="Lichtner F.J."/>
        </authorList>
    </citation>
    <scope>NUCLEOTIDE SEQUENCE [LARGE SCALE GENOMIC DNA]</scope>
    <source>
        <strain evidence="2 3">DMI_063113</strain>
    </source>
</reference>
<dbReference type="Proteomes" id="UP000490939">
    <property type="component" value="Unassembled WGS sequence"/>
</dbReference>
<dbReference type="EMBL" id="WNWR01000403">
    <property type="protein sequence ID" value="KAE9979833.1"/>
    <property type="molecule type" value="Genomic_DNA"/>
</dbReference>
<dbReference type="AlphaFoldDB" id="A0A8H3V331"/>
<gene>
    <name evidence="2" type="ORF">EG327_006879</name>
</gene>
<keyword evidence="3" id="KW-1185">Reference proteome</keyword>
<protein>
    <submittedName>
        <fullName evidence="2">Uncharacterized protein</fullName>
    </submittedName>
</protein>
<dbReference type="OrthoDB" id="10627597at2759"/>
<accession>A0A8H3V331</accession>
<comment type="caution">
    <text evidence="2">The sequence shown here is derived from an EMBL/GenBank/DDBJ whole genome shotgun (WGS) entry which is preliminary data.</text>
</comment>
<sequence length="189" mass="19527">MEEEPINGSTPSALSRMQPNISTLPHSQFFDQQHSLILGLVLKMRLLASIIVFAATISALPITDTNTPPAAEITTPNTADVVDTNVVTANIAATESTKDGPWGYGPPNGGYNYNYNYNNGPGGYGGGYGSPPGPPPRSREPEGLGGLLGSVGYGVGTIIGTPVGLLGDIVGGATHGLYNGIRGSYRRKG</sequence>
<evidence type="ECO:0000313" key="2">
    <source>
        <dbReference type="EMBL" id="KAE9979833.1"/>
    </source>
</evidence>
<evidence type="ECO:0000256" key="1">
    <source>
        <dbReference type="SAM" id="MobiDB-lite"/>
    </source>
</evidence>